<accession>A0A094ZSH2</accession>
<evidence type="ECO:0000313" key="1">
    <source>
        <dbReference type="EMBL" id="KGB37132.1"/>
    </source>
</evidence>
<dbReference type="EMBL" id="KL250848">
    <property type="protein sequence ID" value="KGB37132.1"/>
    <property type="molecule type" value="Genomic_DNA"/>
</dbReference>
<dbReference type="AlphaFoldDB" id="A0A094ZSH2"/>
<reference evidence="1" key="1">
    <citation type="journal article" date="2012" name="Nat. Genet.">
        <title>Whole-genome sequence of Schistosoma haematobium.</title>
        <authorList>
            <person name="Young N.D."/>
            <person name="Jex A.R."/>
            <person name="Li B."/>
            <person name="Liu S."/>
            <person name="Yang L."/>
            <person name="Xiong Z."/>
            <person name="Li Y."/>
            <person name="Cantacessi C."/>
            <person name="Hall R.S."/>
            <person name="Xu X."/>
            <person name="Chen F."/>
            <person name="Wu X."/>
            <person name="Zerlotini A."/>
            <person name="Oliveira G."/>
            <person name="Hofmann A."/>
            <person name="Zhang G."/>
            <person name="Fang X."/>
            <person name="Kang Y."/>
            <person name="Campbell B.E."/>
            <person name="Loukas A."/>
            <person name="Ranganathan S."/>
            <person name="Rollinson D."/>
            <person name="Rinaldi G."/>
            <person name="Brindley P.J."/>
            <person name="Yang H."/>
            <person name="Wang J."/>
            <person name="Wang J."/>
            <person name="Gasser R.B."/>
        </authorList>
    </citation>
    <scope>NUCLEOTIDE SEQUENCE [LARGE SCALE GENOMIC DNA]</scope>
</reference>
<proteinExistence type="predicted"/>
<gene>
    <name evidence="1" type="ORF">MS3_05454</name>
</gene>
<organism evidence="1">
    <name type="scientific">Schistosoma haematobium</name>
    <name type="common">Blood fluke</name>
    <dbReference type="NCBI Taxonomy" id="6185"/>
    <lineage>
        <taxon>Eukaryota</taxon>
        <taxon>Metazoa</taxon>
        <taxon>Spiralia</taxon>
        <taxon>Lophotrochozoa</taxon>
        <taxon>Platyhelminthes</taxon>
        <taxon>Trematoda</taxon>
        <taxon>Digenea</taxon>
        <taxon>Strigeidida</taxon>
        <taxon>Schistosomatoidea</taxon>
        <taxon>Schistosomatidae</taxon>
        <taxon>Schistosoma</taxon>
    </lineage>
</organism>
<name>A0A094ZSH2_SCHHA</name>
<protein>
    <submittedName>
        <fullName evidence="1">Uncharacterized protein</fullName>
    </submittedName>
</protein>
<sequence length="43" mass="5010">MSILNFEDDVDQNDNELFEIRSHSLDNKTTAKGFLTMIIYKSD</sequence>